<name>A0ACA9MCZ0_9GLOM</name>
<sequence length="213" mass="25011">MPTEILSKLSPEEVPNIQSIVPDAEIRYTLKVDLEVPVHLHDYFANYPLVSEKQIVLENWLSLYNKMLVHNKNIGEGKYISGEKLVQTLFTKRNYVVHYQALQTYMKFEIKITKVHTKVNEDEFEIIYYKLKNKAVFDKQIENVCKHMRVELLQIKEDKKIRHLASSLLFVGFKQFEEGITAVHILKIIVTLNKPIYLEQAILNISKAIMFNF</sequence>
<organism evidence="1 2">
    <name type="scientific">Cetraspora pellucida</name>
    <dbReference type="NCBI Taxonomy" id="1433469"/>
    <lineage>
        <taxon>Eukaryota</taxon>
        <taxon>Fungi</taxon>
        <taxon>Fungi incertae sedis</taxon>
        <taxon>Mucoromycota</taxon>
        <taxon>Glomeromycotina</taxon>
        <taxon>Glomeromycetes</taxon>
        <taxon>Diversisporales</taxon>
        <taxon>Gigasporaceae</taxon>
        <taxon>Cetraspora</taxon>
    </lineage>
</organism>
<proteinExistence type="predicted"/>
<reference evidence="1" key="1">
    <citation type="submission" date="2021-06" db="EMBL/GenBank/DDBJ databases">
        <authorList>
            <person name="Kallberg Y."/>
            <person name="Tangrot J."/>
            <person name="Rosling A."/>
        </authorList>
    </citation>
    <scope>NUCLEOTIDE SEQUENCE</scope>
    <source>
        <strain evidence="1">28 12/20/2015</strain>
    </source>
</reference>
<protein>
    <submittedName>
        <fullName evidence="1">15394_t:CDS:1</fullName>
    </submittedName>
</protein>
<keyword evidence="2" id="KW-1185">Reference proteome</keyword>
<comment type="caution">
    <text evidence="1">The sequence shown here is derived from an EMBL/GenBank/DDBJ whole genome shotgun (WGS) entry which is preliminary data.</text>
</comment>
<evidence type="ECO:0000313" key="2">
    <source>
        <dbReference type="Proteomes" id="UP000789366"/>
    </source>
</evidence>
<dbReference type="EMBL" id="CAJVPW010007627">
    <property type="protein sequence ID" value="CAG8583133.1"/>
    <property type="molecule type" value="Genomic_DNA"/>
</dbReference>
<dbReference type="Proteomes" id="UP000789366">
    <property type="component" value="Unassembled WGS sequence"/>
</dbReference>
<accession>A0ACA9MCZ0</accession>
<gene>
    <name evidence="1" type="ORF">SPELUC_LOCUS6445</name>
</gene>
<evidence type="ECO:0000313" key="1">
    <source>
        <dbReference type="EMBL" id="CAG8583133.1"/>
    </source>
</evidence>